<dbReference type="AlphaFoldDB" id="A0A067DAG7"/>
<dbReference type="Proteomes" id="UP000030745">
    <property type="component" value="Unassembled WGS sequence"/>
</dbReference>
<evidence type="ECO:0000313" key="2">
    <source>
        <dbReference type="EMBL" id="KDO35616.1"/>
    </source>
</evidence>
<accession>A0A067DAG7</accession>
<feature type="signal peptide" evidence="1">
    <location>
        <begin position="1"/>
        <end position="24"/>
    </location>
</feature>
<protein>
    <recommendedName>
        <fullName evidence="4">FZ domain-containing protein</fullName>
    </recommendedName>
</protein>
<dbReference type="PANTHER" id="PTHR33946">
    <property type="match status" value="1"/>
</dbReference>
<organism evidence="2 3">
    <name type="scientific">Saprolegnia parasitica (strain CBS 223.65)</name>
    <dbReference type="NCBI Taxonomy" id="695850"/>
    <lineage>
        <taxon>Eukaryota</taxon>
        <taxon>Sar</taxon>
        <taxon>Stramenopiles</taxon>
        <taxon>Oomycota</taxon>
        <taxon>Saprolegniomycetes</taxon>
        <taxon>Saprolegniales</taxon>
        <taxon>Saprolegniaceae</taxon>
        <taxon>Saprolegnia</taxon>
    </lineage>
</organism>
<sequence length="445" mass="48423">MTGMVLRFSMLLLLLALAVSTTTAAESWSMKKVRSIQARVQATAPVYDTNKQAWVALFQKGTDTFTQRYRAAMDTINTASVEGALMYVQAEGIDKRVNPNCMRKVNMSYVWFYDITIVQPTAAIAEFGESAPMAEYCPFVALDLGMCTPIGVEIPAECKEIDGLDGFPKLGPCVGGEPRKDDPRAPYDNNIWFSYPNSCYSKPFEKKDDACRAKQTGGLCEFGKEPDGVSCSFSFKVLGYIAIDDVVGITQLANEKTGKPYSGFREFCLAGNVEYDSVTKESLPFWKDPLSRQANEARSQAMMDMYNLMVNSSSASYMKPLPEVASLAKENPPCYETTKRCADAPNGCRRKLLAQVCEVCTSPSADCVKRPASAAPFPTLAKVERKVDDAKLITNTTGQFGKNSTGKALSLDTKDLSAATASAAMQTASTTIASFLLASMVLLAL</sequence>
<dbReference type="GeneID" id="24123099"/>
<dbReference type="STRING" id="695850.A0A067DAG7"/>
<feature type="chain" id="PRO_5001635411" description="FZ domain-containing protein" evidence="1">
    <location>
        <begin position="25"/>
        <end position="445"/>
    </location>
</feature>
<reference evidence="2 3" key="1">
    <citation type="journal article" date="2013" name="PLoS Genet.">
        <title>Distinctive expansion of potential virulence genes in the genome of the oomycete fish pathogen Saprolegnia parasitica.</title>
        <authorList>
            <person name="Jiang R.H."/>
            <person name="de Bruijn I."/>
            <person name="Haas B.J."/>
            <person name="Belmonte R."/>
            <person name="Lobach L."/>
            <person name="Christie J."/>
            <person name="van den Ackerveken G."/>
            <person name="Bottin A."/>
            <person name="Bulone V."/>
            <person name="Diaz-Moreno S.M."/>
            <person name="Dumas B."/>
            <person name="Fan L."/>
            <person name="Gaulin E."/>
            <person name="Govers F."/>
            <person name="Grenville-Briggs L.J."/>
            <person name="Horner N.R."/>
            <person name="Levin J.Z."/>
            <person name="Mammella M."/>
            <person name="Meijer H.J."/>
            <person name="Morris P."/>
            <person name="Nusbaum C."/>
            <person name="Oome S."/>
            <person name="Phillips A.J."/>
            <person name="van Rooyen D."/>
            <person name="Rzeszutek E."/>
            <person name="Saraiva M."/>
            <person name="Secombes C.J."/>
            <person name="Seidl M.F."/>
            <person name="Snel B."/>
            <person name="Stassen J.H."/>
            <person name="Sykes S."/>
            <person name="Tripathy S."/>
            <person name="van den Berg H."/>
            <person name="Vega-Arreguin J.C."/>
            <person name="Wawra S."/>
            <person name="Young S.K."/>
            <person name="Zeng Q."/>
            <person name="Dieguez-Uribeondo J."/>
            <person name="Russ C."/>
            <person name="Tyler B.M."/>
            <person name="van West P."/>
        </authorList>
    </citation>
    <scope>NUCLEOTIDE SEQUENCE [LARGE SCALE GENOMIC DNA]</scope>
    <source>
        <strain evidence="2 3">CBS 223.65</strain>
    </source>
</reference>
<dbReference type="KEGG" id="spar:SPRG_00460"/>
<evidence type="ECO:0000313" key="3">
    <source>
        <dbReference type="Proteomes" id="UP000030745"/>
    </source>
</evidence>
<keyword evidence="1" id="KW-0732">Signal</keyword>
<dbReference type="VEuPathDB" id="FungiDB:SPRG_00460"/>
<dbReference type="PANTHER" id="PTHR33946:SF4">
    <property type="entry name" value="COAGULATION FACTOR XI"/>
    <property type="match status" value="1"/>
</dbReference>
<evidence type="ECO:0008006" key="4">
    <source>
        <dbReference type="Google" id="ProtNLM"/>
    </source>
</evidence>
<proteinExistence type="predicted"/>
<keyword evidence="3" id="KW-1185">Reference proteome</keyword>
<dbReference type="RefSeq" id="XP_012193944.1">
    <property type="nucleotide sequence ID" value="XM_012338554.1"/>
</dbReference>
<dbReference type="EMBL" id="KK583189">
    <property type="protein sequence ID" value="KDO35616.1"/>
    <property type="molecule type" value="Genomic_DNA"/>
</dbReference>
<name>A0A067DAG7_SAPPC</name>
<dbReference type="OrthoDB" id="64132at2759"/>
<evidence type="ECO:0000256" key="1">
    <source>
        <dbReference type="SAM" id="SignalP"/>
    </source>
</evidence>
<dbReference type="OMA" id="REFCLAG"/>
<gene>
    <name evidence="2" type="ORF">SPRG_00460</name>
</gene>